<accession>A0A1M4W684</accession>
<dbReference type="NCBIfam" id="TIGR03302">
    <property type="entry name" value="OM_YfiO"/>
    <property type="match status" value="1"/>
</dbReference>
<evidence type="ECO:0000256" key="3">
    <source>
        <dbReference type="ARBA" id="ARBA00023237"/>
    </source>
</evidence>
<name>A0A1M4W684_9FLAO</name>
<evidence type="ECO:0000313" key="5">
    <source>
        <dbReference type="EMBL" id="SHE76482.1"/>
    </source>
</evidence>
<sequence length="273" mass="32158">MKYIVSLLLATLFLTSCSEYQKVLKNEEPAPKFDLAKTLYEKGVETGRSKYFTRSIRLFEQILPQYRGKPQGQILSYMNANAYYLNGDYYTSAYLFERFAQSYPTSEKTEEAIFKSAKSYYKVSPVYSKDQSQTQKALDKLQTYINVYPEGTYFVEANDIVLELRTKLDKKYYEIAKQYHHTERYKAAIEALDNYILDYPGTPFKEKAYFYKFESAYILAINSLRSLTEERLEAAKIYAEDYLRYYSDGEFSELATNYLNDINERLNKKAYEN</sequence>
<keyword evidence="3" id="KW-0998">Cell outer membrane</keyword>
<dbReference type="InterPro" id="IPR017689">
    <property type="entry name" value="BamD"/>
</dbReference>
<reference evidence="5 6" key="1">
    <citation type="submission" date="2016-11" db="EMBL/GenBank/DDBJ databases">
        <authorList>
            <person name="Jaros S."/>
            <person name="Januszkiewicz K."/>
            <person name="Wedrychowicz H."/>
        </authorList>
    </citation>
    <scope>NUCLEOTIDE SEQUENCE [LARGE SCALE GENOMIC DNA]</scope>
    <source>
        <strain evidence="5 6">DSM 25661</strain>
    </source>
</reference>
<organism evidence="5 6">
    <name type="scientific">Psychroflexus salarius</name>
    <dbReference type="NCBI Taxonomy" id="1155689"/>
    <lineage>
        <taxon>Bacteria</taxon>
        <taxon>Pseudomonadati</taxon>
        <taxon>Bacteroidota</taxon>
        <taxon>Flavobacteriia</taxon>
        <taxon>Flavobacteriales</taxon>
        <taxon>Flavobacteriaceae</taxon>
        <taxon>Psychroflexus</taxon>
    </lineage>
</organism>
<dbReference type="PROSITE" id="PS51257">
    <property type="entry name" value="PROKAR_LIPOPROTEIN"/>
    <property type="match status" value="1"/>
</dbReference>
<dbReference type="InterPro" id="IPR011990">
    <property type="entry name" value="TPR-like_helical_dom_sf"/>
</dbReference>
<dbReference type="Pfam" id="PF13525">
    <property type="entry name" value="YfiO"/>
    <property type="match status" value="1"/>
</dbReference>
<dbReference type="STRING" id="1155689.SAMN05444278_10590"/>
<evidence type="ECO:0000259" key="4">
    <source>
        <dbReference type="Pfam" id="PF13525"/>
    </source>
</evidence>
<feature type="domain" description="Outer membrane lipoprotein BamD-like" evidence="4">
    <location>
        <begin position="36"/>
        <end position="223"/>
    </location>
</feature>
<dbReference type="InterPro" id="IPR039565">
    <property type="entry name" value="BamD-like"/>
</dbReference>
<dbReference type="RefSeq" id="WP_073193016.1">
    <property type="nucleotide sequence ID" value="NZ_FQTW01000005.1"/>
</dbReference>
<dbReference type="Gene3D" id="1.25.40.10">
    <property type="entry name" value="Tetratricopeptide repeat domain"/>
    <property type="match status" value="1"/>
</dbReference>
<keyword evidence="2" id="KW-0472">Membrane</keyword>
<dbReference type="Proteomes" id="UP000184462">
    <property type="component" value="Unassembled WGS sequence"/>
</dbReference>
<gene>
    <name evidence="5" type="ORF">SAMN05444278_10590</name>
</gene>
<dbReference type="EMBL" id="FQTW01000005">
    <property type="protein sequence ID" value="SHE76482.1"/>
    <property type="molecule type" value="Genomic_DNA"/>
</dbReference>
<proteinExistence type="predicted"/>
<evidence type="ECO:0000313" key="6">
    <source>
        <dbReference type="Proteomes" id="UP000184462"/>
    </source>
</evidence>
<dbReference type="AlphaFoldDB" id="A0A1M4W684"/>
<evidence type="ECO:0000256" key="2">
    <source>
        <dbReference type="ARBA" id="ARBA00023136"/>
    </source>
</evidence>
<keyword evidence="1" id="KW-0732">Signal</keyword>
<keyword evidence="6" id="KW-1185">Reference proteome</keyword>
<dbReference type="OrthoDB" id="9770761at2"/>
<evidence type="ECO:0000256" key="1">
    <source>
        <dbReference type="ARBA" id="ARBA00022729"/>
    </source>
</evidence>
<dbReference type="SUPFAM" id="SSF48452">
    <property type="entry name" value="TPR-like"/>
    <property type="match status" value="1"/>
</dbReference>
<protein>
    <submittedName>
        <fullName evidence="5">Beta-barrel assembly machine subunit BamD</fullName>
    </submittedName>
</protein>